<organism evidence="8 9">
    <name type="scientific">Trichogramma kaykai</name>
    <dbReference type="NCBI Taxonomy" id="54128"/>
    <lineage>
        <taxon>Eukaryota</taxon>
        <taxon>Metazoa</taxon>
        <taxon>Ecdysozoa</taxon>
        <taxon>Arthropoda</taxon>
        <taxon>Hexapoda</taxon>
        <taxon>Insecta</taxon>
        <taxon>Pterygota</taxon>
        <taxon>Neoptera</taxon>
        <taxon>Endopterygota</taxon>
        <taxon>Hymenoptera</taxon>
        <taxon>Apocrita</taxon>
        <taxon>Proctotrupomorpha</taxon>
        <taxon>Chalcidoidea</taxon>
        <taxon>Trichogrammatidae</taxon>
        <taxon>Trichogramma</taxon>
    </lineage>
</organism>
<name>A0ABD2XMT7_9HYME</name>
<dbReference type="FunFam" id="3.30.420.10:FF:000019">
    <property type="entry name" value="RNA exonuclease NEF-sp"/>
    <property type="match status" value="1"/>
</dbReference>
<dbReference type="InterPro" id="IPR047021">
    <property type="entry name" value="REXO1/3/4-like"/>
</dbReference>
<dbReference type="InterPro" id="IPR034922">
    <property type="entry name" value="REX1-like_exo"/>
</dbReference>
<protein>
    <recommendedName>
        <fullName evidence="7">Exonuclease domain-containing protein</fullName>
    </recommendedName>
</protein>
<dbReference type="Gene3D" id="3.30.420.10">
    <property type="entry name" value="Ribonuclease H-like superfamily/Ribonuclease H"/>
    <property type="match status" value="1"/>
</dbReference>
<keyword evidence="9" id="KW-1185">Reference proteome</keyword>
<evidence type="ECO:0000256" key="1">
    <source>
        <dbReference type="ARBA" id="ARBA00004123"/>
    </source>
</evidence>
<evidence type="ECO:0000256" key="4">
    <source>
        <dbReference type="ARBA" id="ARBA00022801"/>
    </source>
</evidence>
<comment type="caution">
    <text evidence="8">The sequence shown here is derived from an EMBL/GenBank/DDBJ whole genome shotgun (WGS) entry which is preliminary data.</text>
</comment>
<dbReference type="Proteomes" id="UP001627154">
    <property type="component" value="Unassembled WGS sequence"/>
</dbReference>
<keyword evidence="3" id="KW-0540">Nuclease</keyword>
<sequence length="594" mass="67070">MCDPPKAKKPRLEGATFSELKEKLRRKKKILIAIPRLQLLPAGLSASLSINPKDDDRIPIFLSDVQNLLMYSIAGTSSPYVPERWCKVEKFNRISHTVVLIVEGLHLNHYKANEKILHTLKSCTDHKLELVTPATFNGSIAEEIIAVPLTGAHRKSLIKCYGSLEAASDQAKDLIKLKPIVYPAQKVESKNHFTDTEDLPDSDKFSRTELILSPMQLIEEGYPIPSKGGLAKIYEDFEFTKEEYAEVNSRSPMFGLDCAMCKTTQCVLELTRISIIDEHLNVVYETLVKPPHEIIDYLTEYSGITEEMMENVTITLKDVQESIKKILPADAILVGQSLDSDLQALKMMHPYVIDTSVIFNMTGDRYRKSKLEVLSQTFLNERIQDGKNGHCFRQDSVASMKLIKLKLSNTPDFGDLVLVPHSCQQILASSIFKQINKEEPKSAVIAGNPLIMNEYSRVLKGSTLKMTNDENFQQDDLLRIVVKDTNKDVIKRYLEVITEHALNLCHIKLTKEELDEENIAKTLKSVNKWVKKIWNQVTNHGLVCVIFSGTNDSENGGCFLSIKKNTSNDLIDKLESEFNKFKSSQAPIPMTLID</sequence>
<feature type="domain" description="Exonuclease" evidence="7">
    <location>
        <begin position="252"/>
        <end position="412"/>
    </location>
</feature>
<keyword evidence="4" id="KW-0378">Hydrolase</keyword>
<dbReference type="InterPro" id="IPR013520">
    <property type="entry name" value="Ribonucl_H"/>
</dbReference>
<keyword evidence="5" id="KW-0269">Exonuclease</keyword>
<evidence type="ECO:0000256" key="5">
    <source>
        <dbReference type="ARBA" id="ARBA00022839"/>
    </source>
</evidence>
<dbReference type="PANTHER" id="PTHR12801:SF82">
    <property type="entry name" value="RNA EXONUCLEASE 5"/>
    <property type="match status" value="1"/>
</dbReference>
<reference evidence="8 9" key="1">
    <citation type="journal article" date="2024" name="bioRxiv">
        <title>A reference genome for Trichogramma kaykai: A tiny desert-dwelling parasitoid wasp with competing sex-ratio distorters.</title>
        <authorList>
            <person name="Culotta J."/>
            <person name="Lindsey A.R."/>
        </authorList>
    </citation>
    <scope>NUCLEOTIDE SEQUENCE [LARGE SCALE GENOMIC DNA]</scope>
    <source>
        <strain evidence="8 9">KSX58</strain>
    </source>
</reference>
<dbReference type="InterPro" id="IPR036397">
    <property type="entry name" value="RNaseH_sf"/>
</dbReference>
<dbReference type="GO" id="GO:0005634">
    <property type="term" value="C:nucleus"/>
    <property type="evidence" value="ECO:0007669"/>
    <property type="project" value="UniProtKB-SubCell"/>
</dbReference>
<dbReference type="InterPro" id="IPR012337">
    <property type="entry name" value="RNaseH-like_sf"/>
</dbReference>
<evidence type="ECO:0000259" key="7">
    <source>
        <dbReference type="SMART" id="SM00479"/>
    </source>
</evidence>
<evidence type="ECO:0000256" key="6">
    <source>
        <dbReference type="ARBA" id="ARBA00023242"/>
    </source>
</evidence>
<dbReference type="SMART" id="SM00479">
    <property type="entry name" value="EXOIII"/>
    <property type="match status" value="1"/>
</dbReference>
<dbReference type="Pfam" id="PF00929">
    <property type="entry name" value="RNase_T"/>
    <property type="match status" value="1"/>
</dbReference>
<gene>
    <name evidence="8" type="ORF">TKK_001821</name>
</gene>
<dbReference type="AlphaFoldDB" id="A0ABD2XMT7"/>
<evidence type="ECO:0000256" key="2">
    <source>
        <dbReference type="ARBA" id="ARBA00006357"/>
    </source>
</evidence>
<evidence type="ECO:0000313" key="9">
    <source>
        <dbReference type="Proteomes" id="UP001627154"/>
    </source>
</evidence>
<keyword evidence="6" id="KW-0539">Nucleus</keyword>
<dbReference type="CDD" id="cd06145">
    <property type="entry name" value="REX1_like"/>
    <property type="match status" value="1"/>
</dbReference>
<dbReference type="EMBL" id="JBJJXI010000019">
    <property type="protein sequence ID" value="KAL3406510.1"/>
    <property type="molecule type" value="Genomic_DNA"/>
</dbReference>
<dbReference type="PANTHER" id="PTHR12801">
    <property type="entry name" value="RNA EXONUCLEASE REXO1 / RECO3 FAMILY MEMBER-RELATED"/>
    <property type="match status" value="1"/>
</dbReference>
<dbReference type="SUPFAM" id="SSF53098">
    <property type="entry name" value="Ribonuclease H-like"/>
    <property type="match status" value="1"/>
</dbReference>
<dbReference type="GO" id="GO:0004527">
    <property type="term" value="F:exonuclease activity"/>
    <property type="evidence" value="ECO:0007669"/>
    <property type="project" value="UniProtKB-KW"/>
</dbReference>
<comment type="similarity">
    <text evidence="2">Belongs to the REXO1/REXO3 family.</text>
</comment>
<comment type="subcellular location">
    <subcellularLocation>
        <location evidence="1">Nucleus</location>
    </subcellularLocation>
</comment>
<evidence type="ECO:0000256" key="3">
    <source>
        <dbReference type="ARBA" id="ARBA00022722"/>
    </source>
</evidence>
<accession>A0ABD2XMT7</accession>
<evidence type="ECO:0000313" key="8">
    <source>
        <dbReference type="EMBL" id="KAL3406510.1"/>
    </source>
</evidence>
<proteinExistence type="inferred from homology"/>